<protein>
    <submittedName>
        <fullName evidence="1">Uncharacterized protein</fullName>
    </submittedName>
</protein>
<sequence>MLQVSKKTVGQWLLLSLLAEQRELLERTRQLEMKYSLGFTDFEKKLHQQEHEVFGQWDDFIEWQSLNTALAELRTKIDDVENGAIRVVD</sequence>
<dbReference type="RefSeq" id="WP_114404086.1">
    <property type="nucleotide sequence ID" value="NZ_QOWE01000001.1"/>
</dbReference>
<gene>
    <name evidence="1" type="ORF">DUE52_01085</name>
</gene>
<comment type="caution">
    <text evidence="1">The sequence shown here is derived from an EMBL/GenBank/DDBJ whole genome shotgun (WGS) entry which is preliminary data.</text>
</comment>
<dbReference type="OrthoDB" id="46971at2"/>
<proteinExistence type="predicted"/>
<keyword evidence="2" id="KW-1185">Reference proteome</keyword>
<organism evidence="1 2">
    <name type="scientific">Larkinella punicea</name>
    <dbReference type="NCBI Taxonomy" id="2315727"/>
    <lineage>
        <taxon>Bacteria</taxon>
        <taxon>Pseudomonadati</taxon>
        <taxon>Bacteroidota</taxon>
        <taxon>Cytophagia</taxon>
        <taxon>Cytophagales</taxon>
        <taxon>Spirosomataceae</taxon>
        <taxon>Larkinella</taxon>
    </lineage>
</organism>
<dbReference type="Proteomes" id="UP000253383">
    <property type="component" value="Unassembled WGS sequence"/>
</dbReference>
<dbReference type="EMBL" id="QOWE01000001">
    <property type="protein sequence ID" value="RCR71553.1"/>
    <property type="molecule type" value="Genomic_DNA"/>
</dbReference>
<evidence type="ECO:0000313" key="1">
    <source>
        <dbReference type="EMBL" id="RCR71553.1"/>
    </source>
</evidence>
<reference evidence="1 2" key="1">
    <citation type="submission" date="2018-07" db="EMBL/GenBank/DDBJ databases">
        <title>Genome analysis of Larkinella rosea.</title>
        <authorList>
            <person name="Zhou Z."/>
            <person name="Wang G."/>
        </authorList>
    </citation>
    <scope>NUCLEOTIDE SEQUENCE [LARGE SCALE GENOMIC DNA]</scope>
    <source>
        <strain evidence="2">zzj9</strain>
    </source>
</reference>
<name>A0A368JY40_9BACT</name>
<accession>A0A368JY40</accession>
<dbReference type="AlphaFoldDB" id="A0A368JY40"/>
<evidence type="ECO:0000313" key="2">
    <source>
        <dbReference type="Proteomes" id="UP000253383"/>
    </source>
</evidence>